<dbReference type="PROSITE" id="PS51698">
    <property type="entry name" value="U_BOX"/>
    <property type="match status" value="1"/>
</dbReference>
<evidence type="ECO:0000256" key="1">
    <source>
        <dbReference type="PROSITE-ProRule" id="PRU00023"/>
    </source>
</evidence>
<keyword evidence="5" id="KW-1185">Reference proteome</keyword>
<dbReference type="PANTHER" id="PTHR46573:SF1">
    <property type="entry name" value="WD REPEAT, SAM AND U-BOX DOMAIN-CONTAINING PROTEIN 1"/>
    <property type="match status" value="1"/>
</dbReference>
<feature type="region of interest" description="Disordered" evidence="2">
    <location>
        <begin position="311"/>
        <end position="353"/>
    </location>
</feature>
<name>A0ABD3R066_9STRA</name>
<accession>A0ABD3R066</accession>
<evidence type="ECO:0000259" key="3">
    <source>
        <dbReference type="PROSITE" id="PS51698"/>
    </source>
</evidence>
<protein>
    <recommendedName>
        <fullName evidence="3">U-box domain-containing protein</fullName>
    </recommendedName>
</protein>
<dbReference type="PROSITE" id="PS50088">
    <property type="entry name" value="ANK_REPEAT"/>
    <property type="match status" value="1"/>
</dbReference>
<dbReference type="InterPro" id="IPR052085">
    <property type="entry name" value="WD-SAM-U-box"/>
</dbReference>
<dbReference type="SMART" id="SM00248">
    <property type="entry name" value="ANK"/>
    <property type="match status" value="1"/>
</dbReference>
<dbReference type="EMBL" id="JABMIG020000002">
    <property type="protein sequence ID" value="KAL3805717.1"/>
    <property type="molecule type" value="Genomic_DNA"/>
</dbReference>
<keyword evidence="1" id="KW-0040">ANK repeat</keyword>
<dbReference type="SMART" id="SM00504">
    <property type="entry name" value="Ubox"/>
    <property type="match status" value="1"/>
</dbReference>
<dbReference type="Pfam" id="PF04564">
    <property type="entry name" value="U-box"/>
    <property type="match status" value="1"/>
</dbReference>
<proteinExistence type="predicted"/>
<feature type="repeat" description="ANK" evidence="1">
    <location>
        <begin position="225"/>
        <end position="257"/>
    </location>
</feature>
<dbReference type="InterPro" id="IPR013083">
    <property type="entry name" value="Znf_RING/FYVE/PHD"/>
</dbReference>
<feature type="domain" description="U-box" evidence="3">
    <location>
        <begin position="110"/>
        <end position="187"/>
    </location>
</feature>
<dbReference type="AlphaFoldDB" id="A0ABD3R066"/>
<dbReference type="PANTHER" id="PTHR46573">
    <property type="entry name" value="WD REPEAT, SAM AND U-BOX DOMAIN-CONTAINING PROTEIN 1"/>
    <property type="match status" value="1"/>
</dbReference>
<dbReference type="CDD" id="cd16655">
    <property type="entry name" value="RING-Ubox_WDSUB1-like"/>
    <property type="match status" value="1"/>
</dbReference>
<evidence type="ECO:0000256" key="2">
    <source>
        <dbReference type="SAM" id="MobiDB-lite"/>
    </source>
</evidence>
<gene>
    <name evidence="4" type="ORF">HJC23_005961</name>
</gene>
<dbReference type="PROSITE" id="PS50297">
    <property type="entry name" value="ANK_REP_REGION"/>
    <property type="match status" value="1"/>
</dbReference>
<sequence length="411" mass="45022">MYSSILTSKKGTKTMTASSLSARILPIHSTNDDDDASQSSSQSDDSSFCPPFANDEALDAFVSILYYSNRKVLVCRICITDATPSTNLSFKSSSFTHVHPCKTKQLASIAPPRELICPITQELLRDPVLCSDGHTYERSSLVTWFSMGRNRSPVTNSLLENTSPDNLVSNLAVGSMANLHREALGKRLLRICEGVCRRGGRCGDGGVRIEGLVDAGADVNSRGVGGNTPLHLLIQSGNIHLAIHLLNHDANVTLTNDAGLDCIATAEEMLQNIQSRRGNANNNAKGQVLNVTEWRDFIEELKRRETLEKARTEARERARTQANEEHRERQRTLAANARSNSNTDGNATNERGLGRLEDGIGYFPSLAALQFQSSIPGPSPSVAQYEIKEKERLDRILKIVGGIVLLYFLLS</sequence>
<dbReference type="Gene3D" id="1.25.40.20">
    <property type="entry name" value="Ankyrin repeat-containing domain"/>
    <property type="match status" value="1"/>
</dbReference>
<dbReference type="InterPro" id="IPR003613">
    <property type="entry name" value="Ubox_domain"/>
</dbReference>
<feature type="compositionally biased region" description="Polar residues" evidence="2">
    <location>
        <begin position="337"/>
        <end position="349"/>
    </location>
</feature>
<dbReference type="InterPro" id="IPR002110">
    <property type="entry name" value="Ankyrin_rpt"/>
</dbReference>
<evidence type="ECO:0000313" key="5">
    <source>
        <dbReference type="Proteomes" id="UP001516023"/>
    </source>
</evidence>
<evidence type="ECO:0000313" key="4">
    <source>
        <dbReference type="EMBL" id="KAL3805717.1"/>
    </source>
</evidence>
<organism evidence="4 5">
    <name type="scientific">Cyclotella cryptica</name>
    <dbReference type="NCBI Taxonomy" id="29204"/>
    <lineage>
        <taxon>Eukaryota</taxon>
        <taxon>Sar</taxon>
        <taxon>Stramenopiles</taxon>
        <taxon>Ochrophyta</taxon>
        <taxon>Bacillariophyta</taxon>
        <taxon>Coscinodiscophyceae</taxon>
        <taxon>Thalassiosirophycidae</taxon>
        <taxon>Stephanodiscales</taxon>
        <taxon>Stephanodiscaceae</taxon>
        <taxon>Cyclotella</taxon>
    </lineage>
</organism>
<dbReference type="Gene3D" id="3.30.40.10">
    <property type="entry name" value="Zinc/RING finger domain, C3HC4 (zinc finger)"/>
    <property type="match status" value="1"/>
</dbReference>
<dbReference type="SUPFAM" id="SSF48403">
    <property type="entry name" value="Ankyrin repeat"/>
    <property type="match status" value="1"/>
</dbReference>
<comment type="caution">
    <text evidence="4">The sequence shown here is derived from an EMBL/GenBank/DDBJ whole genome shotgun (WGS) entry which is preliminary data.</text>
</comment>
<dbReference type="Pfam" id="PF00023">
    <property type="entry name" value="Ank"/>
    <property type="match status" value="1"/>
</dbReference>
<feature type="compositionally biased region" description="Basic and acidic residues" evidence="2">
    <location>
        <begin position="311"/>
        <end position="331"/>
    </location>
</feature>
<dbReference type="SUPFAM" id="SSF57850">
    <property type="entry name" value="RING/U-box"/>
    <property type="match status" value="1"/>
</dbReference>
<dbReference type="Proteomes" id="UP001516023">
    <property type="component" value="Unassembled WGS sequence"/>
</dbReference>
<dbReference type="InterPro" id="IPR036770">
    <property type="entry name" value="Ankyrin_rpt-contain_sf"/>
</dbReference>
<reference evidence="4 5" key="1">
    <citation type="journal article" date="2020" name="G3 (Bethesda)">
        <title>Improved Reference Genome for Cyclotella cryptica CCMP332, a Model for Cell Wall Morphogenesis, Salinity Adaptation, and Lipid Production in Diatoms (Bacillariophyta).</title>
        <authorList>
            <person name="Roberts W.R."/>
            <person name="Downey K.M."/>
            <person name="Ruck E.C."/>
            <person name="Traller J.C."/>
            <person name="Alverson A.J."/>
        </authorList>
    </citation>
    <scope>NUCLEOTIDE SEQUENCE [LARGE SCALE GENOMIC DNA]</scope>
    <source>
        <strain evidence="4 5">CCMP332</strain>
    </source>
</reference>